<reference evidence="8" key="1">
    <citation type="journal article" date="2019" name="Int. J. Syst. Evol. Microbiol.">
        <title>The Global Catalogue of Microorganisms (GCM) 10K type strain sequencing project: providing services to taxonomists for standard genome sequencing and annotation.</title>
        <authorList>
            <consortium name="The Broad Institute Genomics Platform"/>
            <consortium name="The Broad Institute Genome Sequencing Center for Infectious Disease"/>
            <person name="Wu L."/>
            <person name="Ma J."/>
        </authorList>
    </citation>
    <scope>NUCLEOTIDE SEQUENCE [LARGE SCALE GENOMIC DNA]</scope>
    <source>
        <strain evidence="8">CGMCC 1.15422</strain>
    </source>
</reference>
<dbReference type="InterPro" id="IPR051543">
    <property type="entry name" value="Serine_Peptidase_S9A"/>
</dbReference>
<dbReference type="InterPro" id="IPR029058">
    <property type="entry name" value="AB_hydrolase_fold"/>
</dbReference>
<keyword evidence="4" id="KW-0720">Serine protease</keyword>
<dbReference type="InterPro" id="IPR001375">
    <property type="entry name" value="Peptidase_S9_cat"/>
</dbReference>
<keyword evidence="2" id="KW-0645">Protease</keyword>
<organism evidence="7 8">
    <name type="scientific">Christiangramia forsetii</name>
    <dbReference type="NCBI Taxonomy" id="411153"/>
    <lineage>
        <taxon>Bacteria</taxon>
        <taxon>Pseudomonadati</taxon>
        <taxon>Bacteroidota</taxon>
        <taxon>Flavobacteriia</taxon>
        <taxon>Flavobacteriales</taxon>
        <taxon>Flavobacteriaceae</taxon>
        <taxon>Christiangramia</taxon>
    </lineage>
</organism>
<feature type="domain" description="Peptidase S9 prolyl oligopeptidase catalytic" evidence="5">
    <location>
        <begin position="490"/>
        <end position="702"/>
    </location>
</feature>
<dbReference type="InterPro" id="IPR023302">
    <property type="entry name" value="Pept_S9A_N"/>
</dbReference>
<dbReference type="InterPro" id="IPR002470">
    <property type="entry name" value="Peptidase_S9A"/>
</dbReference>
<evidence type="ECO:0000256" key="3">
    <source>
        <dbReference type="ARBA" id="ARBA00022801"/>
    </source>
</evidence>
<protein>
    <submittedName>
        <fullName evidence="7">Oligopeptidase B</fullName>
    </submittedName>
</protein>
<dbReference type="Gene3D" id="3.40.50.1820">
    <property type="entry name" value="alpha/beta hydrolase"/>
    <property type="match status" value="1"/>
</dbReference>
<feature type="domain" description="Peptidase S9A N-terminal" evidence="6">
    <location>
        <begin position="30"/>
        <end position="430"/>
    </location>
</feature>
<evidence type="ECO:0000313" key="7">
    <source>
        <dbReference type="EMBL" id="GGG39502.1"/>
    </source>
</evidence>
<keyword evidence="8" id="KW-1185">Reference proteome</keyword>
<accession>A0ABQ1WNK1</accession>
<evidence type="ECO:0000259" key="5">
    <source>
        <dbReference type="Pfam" id="PF00326"/>
    </source>
</evidence>
<dbReference type="SUPFAM" id="SSF53474">
    <property type="entry name" value="alpha/beta-Hydrolases"/>
    <property type="match status" value="1"/>
</dbReference>
<proteinExistence type="inferred from homology"/>
<evidence type="ECO:0000256" key="1">
    <source>
        <dbReference type="ARBA" id="ARBA00005228"/>
    </source>
</evidence>
<comment type="similarity">
    <text evidence="1">Belongs to the peptidase S9A family.</text>
</comment>
<dbReference type="SUPFAM" id="SSF50993">
    <property type="entry name" value="Peptidase/esterase 'gauge' domain"/>
    <property type="match status" value="1"/>
</dbReference>
<evidence type="ECO:0000259" key="6">
    <source>
        <dbReference type="Pfam" id="PF02897"/>
    </source>
</evidence>
<gene>
    <name evidence="7" type="primary">ptrB</name>
    <name evidence="7" type="ORF">GCM10011532_24100</name>
</gene>
<evidence type="ECO:0000256" key="4">
    <source>
        <dbReference type="ARBA" id="ARBA00022825"/>
    </source>
</evidence>
<dbReference type="Proteomes" id="UP000605733">
    <property type="component" value="Unassembled WGS sequence"/>
</dbReference>
<dbReference type="EMBL" id="BMIX01000005">
    <property type="protein sequence ID" value="GGG39502.1"/>
    <property type="molecule type" value="Genomic_DNA"/>
</dbReference>
<dbReference type="PANTHER" id="PTHR11757:SF19">
    <property type="entry name" value="PROLYL ENDOPEPTIDASE-LIKE"/>
    <property type="match status" value="1"/>
</dbReference>
<dbReference type="Pfam" id="PF02897">
    <property type="entry name" value="Peptidase_S9_N"/>
    <property type="match status" value="1"/>
</dbReference>
<name>A0ABQ1WNK1_9FLAO</name>
<sequence length="708" mass="81820">MKRLFVILLGCVTFATAQNKIDLKKDIQAPKAKKISEKLEKHGDVRIDNYFWMNQREDPEVIAYLEAENDYNDKMTAHTKEFQKNLFDEMKGRIKEDDESVPYKLNGYWYITRFEKGFDYPIYSRKKESLEAPEKVIFNVNEMAKGFDYYSLGGLNVTPDNKLVAFGTDTVSRRKYTLRIKNLETGEIYDEEIKNTTGGSTWANDNKTLYYTKKDPQTLRSFRIYKHILGTNPKEDELVYEEEDETFNTYVYKSKSREYIIIGSHSTLTTEYRFLEADKPEKAFKVFQPRVRGLEYSISHFNGDFYVVTNKDEATNFKLMKTPVGNTGMENWIDVIPHRKDFLLEDIDIFKEYLVVSERTNGLNKIRIIKWDDSEEFYIPFDNETYTAFTSINPDFETDLLRYTYNSMSTPTSVVEYNMKTGNKLVLKEQEVVGGKFDKNNYTSERLWATADDGTKIPVSLVYRKGIKMDGNSPLLQYAYGSYGSTIDPYFSTVRLSLLDRGFIYAIAHIRGGEYLGREWYEDGKLFTKKNTFTDFIDVSEFLVKENYTSSNHLYAMGGSAGGLLMGAIVNLAPNLYNGVISAVPFVDVVTTMLDDSIPLTTGEYDEWGNPNEKEYYKYIKSYSPYDNVSAQEYPNMLVTTGLHDSQVQYWEPAKWVAKLRELKTDDNILLFHTNMDAGHGGASGRFEALKEVAEEYAFLLDLEGIKQ</sequence>
<dbReference type="RefSeq" id="WP_011709673.1">
    <property type="nucleotide sequence ID" value="NZ_BMIX01000005.1"/>
</dbReference>
<dbReference type="Pfam" id="PF00326">
    <property type="entry name" value="Peptidase_S9"/>
    <property type="match status" value="1"/>
</dbReference>
<dbReference type="Gene3D" id="2.130.10.120">
    <property type="entry name" value="Prolyl oligopeptidase, N-terminal domain"/>
    <property type="match status" value="1"/>
</dbReference>
<dbReference type="PANTHER" id="PTHR11757">
    <property type="entry name" value="PROTEASE FAMILY S9A OLIGOPEPTIDASE"/>
    <property type="match status" value="1"/>
</dbReference>
<comment type="caution">
    <text evidence="7">The sequence shown here is derived from an EMBL/GenBank/DDBJ whole genome shotgun (WGS) entry which is preliminary data.</text>
</comment>
<evidence type="ECO:0000256" key="2">
    <source>
        <dbReference type="ARBA" id="ARBA00022670"/>
    </source>
</evidence>
<dbReference type="PRINTS" id="PR00862">
    <property type="entry name" value="PROLIGOPTASE"/>
</dbReference>
<evidence type="ECO:0000313" key="8">
    <source>
        <dbReference type="Proteomes" id="UP000605733"/>
    </source>
</evidence>
<keyword evidence="3" id="KW-0378">Hydrolase</keyword>